<feature type="compositionally biased region" description="Acidic residues" evidence="7">
    <location>
        <begin position="233"/>
        <end position="243"/>
    </location>
</feature>
<dbReference type="SUPFAM" id="SSF48452">
    <property type="entry name" value="TPR-like"/>
    <property type="match status" value="2"/>
</dbReference>
<dbReference type="PROSITE" id="PS50005">
    <property type="entry name" value="TPR"/>
    <property type="match status" value="3"/>
</dbReference>
<name>A0AAF0Y6D2_9TREE</name>
<feature type="region of interest" description="Disordered" evidence="7">
    <location>
        <begin position="29"/>
        <end position="144"/>
    </location>
</feature>
<dbReference type="GeneID" id="87806929"/>
<sequence>MNGLLNGADCAAPANPLNNVLKREGVDNSLFRDRMAGPSAGPSSQAFRSAGAGPSQAHPGLASRPAQPFNLSNLAQALAQPPQQQAQPDFRGVWDRHQSASPSPGPQQFAQPPQAQMNNGWATDFHTGKGKGRAAPPPMQQQPVYEPQQSYAPMYGGMGGGMGMGMYQSRLQPMYGAQAQQGPVAGPAAQIHHGPEMDAAFEAALADAQAQADAAREAEKEPEQEAVHPPPQVEDETDGIEDSDQFKGDLDAVWESLKPEAERLNKLAEWEKEFSQFVDGEDDTLDILNADLARSDIGHTGLDEQLEFGTGRWLDGGEAENGLPAPVDYHFTHPNKFETTHQPVAAWLEATRTLASGGSLSDGALLLETFLERATQADIDLLGISRAQAWAILGRTQAENEMEDKALAAFEQGRKEINDDPASKRAAAELLTNLAISYVNESLDLAALTTLHQLLTTLHPTHAGAAPSRAEFVASDNPWALHQRMTDQFLALAREQYANAGHVDPDVQVGLGTLYYMMGEFGEARSCWVAALGERPDQVRILESEPAAHGRGRRVSPPPPQSLLPSSLDDDPGHASAVADTQFLQGLIVQDYLLWNRLGATLANGGEPEQAVDAYRRALEIKPTFTRAIANLGVACLNIGVHREAAEHFLAALAMQPTDPMGVAAPEAYSLWSTLRRALIALDMPELAEQARPGTDLNVFRQAGFEF</sequence>
<evidence type="ECO:0000256" key="1">
    <source>
        <dbReference type="ARBA" id="ARBA00004496"/>
    </source>
</evidence>
<feature type="compositionally biased region" description="Low complexity" evidence="7">
    <location>
        <begin position="74"/>
        <end position="88"/>
    </location>
</feature>
<evidence type="ECO:0000256" key="3">
    <source>
        <dbReference type="ARBA" id="ARBA00022490"/>
    </source>
</evidence>
<dbReference type="GO" id="GO:0005052">
    <property type="term" value="F:peroxisome matrix targeting signal-1 binding"/>
    <property type="evidence" value="ECO:0007669"/>
    <property type="project" value="TreeGrafter"/>
</dbReference>
<evidence type="ECO:0000256" key="7">
    <source>
        <dbReference type="SAM" id="MobiDB-lite"/>
    </source>
</evidence>
<reference evidence="8" key="1">
    <citation type="submission" date="2023-10" db="EMBL/GenBank/DDBJ databases">
        <authorList>
            <person name="Noh H."/>
        </authorList>
    </citation>
    <scope>NUCLEOTIDE SEQUENCE</scope>
    <source>
        <strain evidence="8">DUCC4014</strain>
    </source>
</reference>
<keyword evidence="8" id="KW-0675">Receptor</keyword>
<dbReference type="InterPro" id="IPR019734">
    <property type="entry name" value="TPR_rpt"/>
</dbReference>
<dbReference type="Pfam" id="PF00515">
    <property type="entry name" value="TPR_1"/>
    <property type="match status" value="1"/>
</dbReference>
<gene>
    <name evidence="8" type="primary">PEX5_1</name>
    <name evidence="8" type="ORF">LOC62_03G003688</name>
</gene>
<feature type="compositionally biased region" description="Basic and acidic residues" evidence="7">
    <location>
        <begin position="214"/>
        <end position="226"/>
    </location>
</feature>
<evidence type="ECO:0000256" key="4">
    <source>
        <dbReference type="ARBA" id="ARBA00022737"/>
    </source>
</evidence>
<evidence type="ECO:0000313" key="9">
    <source>
        <dbReference type="Proteomes" id="UP000827549"/>
    </source>
</evidence>
<keyword evidence="3" id="KW-0963">Cytoplasm</keyword>
<dbReference type="InterPro" id="IPR024111">
    <property type="entry name" value="PEX5/PEX5L"/>
</dbReference>
<feature type="repeat" description="TPR" evidence="6">
    <location>
        <begin position="592"/>
        <end position="625"/>
    </location>
</feature>
<accession>A0AAF0Y6D2</accession>
<dbReference type="GO" id="GO:0005829">
    <property type="term" value="C:cytosol"/>
    <property type="evidence" value="ECO:0007669"/>
    <property type="project" value="TreeGrafter"/>
</dbReference>
<keyword evidence="5 6" id="KW-0802">TPR repeat</keyword>
<evidence type="ECO:0000313" key="8">
    <source>
        <dbReference type="EMBL" id="WOO80177.1"/>
    </source>
</evidence>
<evidence type="ECO:0000256" key="6">
    <source>
        <dbReference type="PROSITE-ProRule" id="PRU00339"/>
    </source>
</evidence>
<dbReference type="PANTHER" id="PTHR10130">
    <property type="entry name" value="PEROXISOMAL TARGETING SIGNAL 1 RECEPTOR PEX5"/>
    <property type="match status" value="1"/>
</dbReference>
<organism evidence="8 9">
    <name type="scientific">Vanrija pseudolonga</name>
    <dbReference type="NCBI Taxonomy" id="143232"/>
    <lineage>
        <taxon>Eukaryota</taxon>
        <taxon>Fungi</taxon>
        <taxon>Dikarya</taxon>
        <taxon>Basidiomycota</taxon>
        <taxon>Agaricomycotina</taxon>
        <taxon>Tremellomycetes</taxon>
        <taxon>Trichosporonales</taxon>
        <taxon>Trichosporonaceae</taxon>
        <taxon>Vanrija</taxon>
    </lineage>
</organism>
<feature type="region of interest" description="Disordered" evidence="7">
    <location>
        <begin position="206"/>
        <end position="244"/>
    </location>
</feature>
<dbReference type="InterPro" id="IPR011990">
    <property type="entry name" value="TPR-like_helical_dom_sf"/>
</dbReference>
<dbReference type="SMART" id="SM00028">
    <property type="entry name" value="TPR"/>
    <property type="match status" value="4"/>
</dbReference>
<comment type="subcellular location">
    <subcellularLocation>
        <location evidence="1">Cytoplasm</location>
    </subcellularLocation>
</comment>
<dbReference type="GO" id="GO:0005778">
    <property type="term" value="C:peroxisomal membrane"/>
    <property type="evidence" value="ECO:0007669"/>
    <property type="project" value="TreeGrafter"/>
</dbReference>
<dbReference type="RefSeq" id="XP_062626209.1">
    <property type="nucleotide sequence ID" value="XM_062770224.1"/>
</dbReference>
<keyword evidence="4" id="KW-0677">Repeat</keyword>
<proteinExistence type="inferred from homology"/>
<keyword evidence="9" id="KW-1185">Reference proteome</keyword>
<feature type="compositionally biased region" description="Low complexity" evidence="7">
    <location>
        <begin position="99"/>
        <end position="116"/>
    </location>
</feature>
<dbReference type="Proteomes" id="UP000827549">
    <property type="component" value="Chromosome 3"/>
</dbReference>
<dbReference type="PANTHER" id="PTHR10130:SF9">
    <property type="entry name" value="PEROXISOMAL TARGETING SIGNAL RECEPTOR"/>
    <property type="match status" value="1"/>
</dbReference>
<feature type="repeat" description="TPR" evidence="6">
    <location>
        <begin position="505"/>
        <end position="538"/>
    </location>
</feature>
<evidence type="ECO:0000256" key="5">
    <source>
        <dbReference type="ARBA" id="ARBA00022803"/>
    </source>
</evidence>
<protein>
    <submittedName>
        <fullName evidence="8">Peroxisomal targeting signal receptor</fullName>
    </submittedName>
</protein>
<dbReference type="GO" id="GO:0016560">
    <property type="term" value="P:protein import into peroxisome matrix, docking"/>
    <property type="evidence" value="ECO:0007669"/>
    <property type="project" value="TreeGrafter"/>
</dbReference>
<dbReference type="EMBL" id="CP086716">
    <property type="protein sequence ID" value="WOO80177.1"/>
    <property type="molecule type" value="Genomic_DNA"/>
</dbReference>
<comment type="similarity">
    <text evidence="2">Belongs to the peroxisomal targeting signal receptor family.</text>
</comment>
<dbReference type="Gene3D" id="1.25.40.10">
    <property type="entry name" value="Tetratricopeptide repeat domain"/>
    <property type="match status" value="2"/>
</dbReference>
<feature type="repeat" description="TPR" evidence="6">
    <location>
        <begin position="626"/>
        <end position="659"/>
    </location>
</feature>
<feature type="region of interest" description="Disordered" evidence="7">
    <location>
        <begin position="545"/>
        <end position="573"/>
    </location>
</feature>
<dbReference type="AlphaFoldDB" id="A0AAF0Y6D2"/>
<evidence type="ECO:0000256" key="2">
    <source>
        <dbReference type="ARBA" id="ARBA00005348"/>
    </source>
</evidence>